<name>A0A6J4QL11_9BURK</name>
<accession>A0A6J4QL11</accession>
<feature type="compositionally biased region" description="Basic residues" evidence="1">
    <location>
        <begin position="188"/>
        <end position="208"/>
    </location>
</feature>
<feature type="non-terminal residue" evidence="2">
    <location>
        <position position="227"/>
    </location>
</feature>
<evidence type="ECO:0000313" key="2">
    <source>
        <dbReference type="EMBL" id="CAA9443834.1"/>
    </source>
</evidence>
<feature type="compositionally biased region" description="Basic residues" evidence="1">
    <location>
        <begin position="1"/>
        <end position="20"/>
    </location>
</feature>
<protein>
    <submittedName>
        <fullName evidence="2">4-carboxy-4-hydroxy-2-oxoadipate aldolase</fullName>
        <ecNumber evidence="2">4.1.3.17</ecNumber>
    </submittedName>
</protein>
<keyword evidence="2" id="KW-0456">Lyase</keyword>
<dbReference type="EMBL" id="CADCUX010000760">
    <property type="protein sequence ID" value="CAA9443834.1"/>
    <property type="molecule type" value="Genomic_DNA"/>
</dbReference>
<gene>
    <name evidence="2" type="ORF">AVDCRST_MAG51-3474</name>
</gene>
<feature type="region of interest" description="Disordered" evidence="1">
    <location>
        <begin position="1"/>
        <end position="24"/>
    </location>
</feature>
<feature type="compositionally biased region" description="Basic residues" evidence="1">
    <location>
        <begin position="153"/>
        <end position="179"/>
    </location>
</feature>
<proteinExistence type="predicted"/>
<feature type="region of interest" description="Disordered" evidence="1">
    <location>
        <begin position="104"/>
        <end position="219"/>
    </location>
</feature>
<evidence type="ECO:0000256" key="1">
    <source>
        <dbReference type="SAM" id="MobiDB-lite"/>
    </source>
</evidence>
<dbReference type="EC" id="4.1.3.17" evidence="2"/>
<reference evidence="2" key="1">
    <citation type="submission" date="2020-02" db="EMBL/GenBank/DDBJ databases">
        <authorList>
            <person name="Meier V. D."/>
        </authorList>
    </citation>
    <scope>NUCLEOTIDE SEQUENCE</scope>
    <source>
        <strain evidence="2">AVDCRST_MAG51</strain>
    </source>
</reference>
<organism evidence="2">
    <name type="scientific">uncultured Ramlibacter sp</name>
    <dbReference type="NCBI Taxonomy" id="260755"/>
    <lineage>
        <taxon>Bacteria</taxon>
        <taxon>Pseudomonadati</taxon>
        <taxon>Pseudomonadota</taxon>
        <taxon>Betaproteobacteria</taxon>
        <taxon>Burkholderiales</taxon>
        <taxon>Comamonadaceae</taxon>
        <taxon>Ramlibacter</taxon>
        <taxon>environmental samples</taxon>
    </lineage>
</organism>
<feature type="non-terminal residue" evidence="2">
    <location>
        <position position="1"/>
    </location>
</feature>
<sequence length="227" mass="25130">ARTRCRLPQHPACRPRRRRRPGEIRLGHRARGHGTRRPAQAVHAADLPGRAGLRHRGDRAAATRRQLDDACGGRADPAGRCRRRRRHRRMLGRLLRGPAGHVVPGPRCACPGDRRRCARRQDPGRDAVPRLEQGHQFQGHDQGHPGLGEHPGGVRRHAGQPGRRDRRGRRRRGGGSRRHGGQDAGGGHRARSPRRREARQAGVRRARPGHVQDARAAGQGRLAVCGL</sequence>
<dbReference type="AlphaFoldDB" id="A0A6J4QL11"/>
<feature type="compositionally biased region" description="Basic and acidic residues" evidence="1">
    <location>
        <begin position="112"/>
        <end position="133"/>
    </location>
</feature>
<dbReference type="GO" id="GO:0047443">
    <property type="term" value="F:4-hydroxy-4-methyl-2-oxoglutarate aldolase activity"/>
    <property type="evidence" value="ECO:0007669"/>
    <property type="project" value="UniProtKB-EC"/>
</dbReference>